<dbReference type="AlphaFoldDB" id="A0A7X2SXG3"/>
<evidence type="ECO:0000313" key="1">
    <source>
        <dbReference type="EMBL" id="MSE17613.1"/>
    </source>
</evidence>
<sequence length="27" mass="2903">VAAEKLPGRNDPCPCGSGKKYKQCCLH</sequence>
<dbReference type="Pfam" id="PF02810">
    <property type="entry name" value="SEC-C"/>
    <property type="match status" value="1"/>
</dbReference>
<dbReference type="EMBL" id="WKLC01001266">
    <property type="protein sequence ID" value="MSE17613.1"/>
    <property type="molecule type" value="Genomic_DNA"/>
</dbReference>
<name>A0A7X2SXG3_ENTAG</name>
<gene>
    <name evidence="1" type="ORF">GKC49_21650</name>
</gene>
<proteinExistence type="predicted"/>
<reference evidence="1 2" key="1">
    <citation type="submission" date="2019-11" db="EMBL/GenBank/DDBJ databases">
        <title>Draft Genome Sequence of Plant Growth-Promoting Rhizosphere-Associated Bacteria.</title>
        <authorList>
            <person name="Vasilyev I.Y."/>
            <person name="Radchenko V."/>
            <person name="Ilnitskaya E.V."/>
        </authorList>
    </citation>
    <scope>NUCLEOTIDE SEQUENCE [LARGE SCALE GENOMIC DNA]</scope>
    <source>
        <strain evidence="1 2">VRA_MhP_f</strain>
    </source>
</reference>
<dbReference type="InterPro" id="IPR004027">
    <property type="entry name" value="SEC_C_motif"/>
</dbReference>
<accession>A0A7X2SXG3</accession>
<organism evidence="1 2">
    <name type="scientific">Enterobacter agglomerans</name>
    <name type="common">Erwinia herbicola</name>
    <name type="synonym">Pantoea agglomerans</name>
    <dbReference type="NCBI Taxonomy" id="549"/>
    <lineage>
        <taxon>Bacteria</taxon>
        <taxon>Pseudomonadati</taxon>
        <taxon>Pseudomonadota</taxon>
        <taxon>Gammaproteobacteria</taxon>
        <taxon>Enterobacterales</taxon>
        <taxon>Erwiniaceae</taxon>
        <taxon>Pantoea</taxon>
        <taxon>Pantoea agglomerans group</taxon>
    </lineage>
</organism>
<dbReference type="Gene3D" id="3.10.450.50">
    <property type="match status" value="1"/>
</dbReference>
<dbReference type="SUPFAM" id="SSF103642">
    <property type="entry name" value="Sec-C motif"/>
    <property type="match status" value="1"/>
</dbReference>
<evidence type="ECO:0000313" key="2">
    <source>
        <dbReference type="Proteomes" id="UP000461948"/>
    </source>
</evidence>
<protein>
    <submittedName>
        <fullName evidence="1">YecA family protein</fullName>
    </submittedName>
</protein>
<comment type="caution">
    <text evidence="1">The sequence shown here is derived from an EMBL/GenBank/DDBJ whole genome shotgun (WGS) entry which is preliminary data.</text>
</comment>
<dbReference type="Proteomes" id="UP000461948">
    <property type="component" value="Unassembled WGS sequence"/>
</dbReference>
<feature type="non-terminal residue" evidence="1">
    <location>
        <position position="1"/>
    </location>
</feature>